<evidence type="ECO:0000256" key="5">
    <source>
        <dbReference type="ARBA" id="ARBA00022741"/>
    </source>
</evidence>
<protein>
    <submittedName>
        <fullName evidence="10">Uncharacterized protein</fullName>
    </submittedName>
</protein>
<evidence type="ECO:0000313" key="10">
    <source>
        <dbReference type="EnsemblMetazoa" id="SMAR011335-PA"/>
    </source>
</evidence>
<keyword evidence="5" id="KW-0547">Nucleotide-binding</keyword>
<evidence type="ECO:0000256" key="1">
    <source>
        <dbReference type="ARBA" id="ARBA00004342"/>
    </source>
</evidence>
<dbReference type="GO" id="GO:0035006">
    <property type="term" value="P:melanization defense response"/>
    <property type="evidence" value="ECO:0007669"/>
    <property type="project" value="UniProtKB-ARBA"/>
</dbReference>
<dbReference type="HOGENOM" id="CLU_041217_21_3_1"/>
<dbReference type="OMA" id="NTIFDEA"/>
<evidence type="ECO:0000256" key="2">
    <source>
        <dbReference type="ARBA" id="ARBA00010142"/>
    </source>
</evidence>
<dbReference type="GO" id="GO:0003924">
    <property type="term" value="F:GTPase activity"/>
    <property type="evidence" value="ECO:0007669"/>
    <property type="project" value="InterPro"/>
</dbReference>
<dbReference type="Gene3D" id="3.40.50.300">
    <property type="entry name" value="P-loop containing nucleotide triphosphate hydrolases"/>
    <property type="match status" value="1"/>
</dbReference>
<comment type="subcellular location">
    <subcellularLocation>
        <location evidence="1">Cell membrane</location>
        <topology evidence="1">Lipid-anchor</topology>
        <orientation evidence="1">Cytoplasmic side</orientation>
    </subcellularLocation>
</comment>
<evidence type="ECO:0000256" key="8">
    <source>
        <dbReference type="ARBA" id="ARBA00023288"/>
    </source>
</evidence>
<dbReference type="NCBIfam" id="TIGR00231">
    <property type="entry name" value="small_GTP"/>
    <property type="match status" value="1"/>
</dbReference>
<evidence type="ECO:0000256" key="9">
    <source>
        <dbReference type="ARBA" id="ARBA00023289"/>
    </source>
</evidence>
<dbReference type="eggNOG" id="KOG0393">
    <property type="taxonomic scope" value="Eukaryota"/>
</dbReference>
<dbReference type="InterPro" id="IPR027417">
    <property type="entry name" value="P-loop_NTPase"/>
</dbReference>
<dbReference type="PROSITE" id="PS51419">
    <property type="entry name" value="RAB"/>
    <property type="match status" value="1"/>
</dbReference>
<dbReference type="PROSITE" id="PS51420">
    <property type="entry name" value="RHO"/>
    <property type="match status" value="1"/>
</dbReference>
<dbReference type="SMART" id="SM00174">
    <property type="entry name" value="RHO"/>
    <property type="match status" value="1"/>
</dbReference>
<dbReference type="AlphaFoldDB" id="T1JC28"/>
<dbReference type="GO" id="GO:0003006">
    <property type="term" value="P:developmental process involved in reproduction"/>
    <property type="evidence" value="ECO:0007669"/>
    <property type="project" value="UniProtKB-ARBA"/>
</dbReference>
<dbReference type="PhylomeDB" id="T1JC28"/>
<keyword evidence="3" id="KW-1003">Cell membrane</keyword>
<reference evidence="11" key="1">
    <citation type="submission" date="2011-05" db="EMBL/GenBank/DDBJ databases">
        <authorList>
            <person name="Richards S.R."/>
            <person name="Qu J."/>
            <person name="Jiang H."/>
            <person name="Jhangiani S.N."/>
            <person name="Agravi P."/>
            <person name="Goodspeed R."/>
            <person name="Gross S."/>
            <person name="Mandapat C."/>
            <person name="Jackson L."/>
            <person name="Mathew T."/>
            <person name="Pu L."/>
            <person name="Thornton R."/>
            <person name="Saada N."/>
            <person name="Wilczek-Boney K.B."/>
            <person name="Lee S."/>
            <person name="Kovar C."/>
            <person name="Wu Y."/>
            <person name="Scherer S.E."/>
            <person name="Worley K.C."/>
            <person name="Muzny D.M."/>
            <person name="Gibbs R."/>
        </authorList>
    </citation>
    <scope>NUCLEOTIDE SEQUENCE</scope>
    <source>
        <strain evidence="11">Brora</strain>
    </source>
</reference>
<keyword evidence="6" id="KW-0342">GTP-binding</keyword>
<evidence type="ECO:0000256" key="6">
    <source>
        <dbReference type="ARBA" id="ARBA00023134"/>
    </source>
</evidence>
<evidence type="ECO:0000256" key="4">
    <source>
        <dbReference type="ARBA" id="ARBA00022481"/>
    </source>
</evidence>
<name>T1JC28_STRMM</name>
<dbReference type="InterPro" id="IPR003578">
    <property type="entry name" value="Small_GTPase_Rho"/>
</dbReference>
<reference evidence="10" key="2">
    <citation type="submission" date="2015-02" db="UniProtKB">
        <authorList>
            <consortium name="EnsemblMetazoa"/>
        </authorList>
    </citation>
    <scope>IDENTIFICATION</scope>
</reference>
<dbReference type="GO" id="GO:0005886">
    <property type="term" value="C:plasma membrane"/>
    <property type="evidence" value="ECO:0007669"/>
    <property type="project" value="UniProtKB-SubCell"/>
</dbReference>
<dbReference type="Pfam" id="PF00071">
    <property type="entry name" value="Ras"/>
    <property type="match status" value="1"/>
</dbReference>
<evidence type="ECO:0000313" key="11">
    <source>
        <dbReference type="Proteomes" id="UP000014500"/>
    </source>
</evidence>
<keyword evidence="9" id="KW-0636">Prenylation</keyword>
<accession>T1JC28</accession>
<keyword evidence="11" id="KW-1185">Reference proteome</keyword>
<proteinExistence type="inferred from homology"/>
<dbReference type="STRING" id="126957.T1JC28"/>
<evidence type="ECO:0000256" key="3">
    <source>
        <dbReference type="ARBA" id="ARBA00022475"/>
    </source>
</evidence>
<dbReference type="EMBL" id="JH432049">
    <property type="status" value="NOT_ANNOTATED_CDS"/>
    <property type="molecule type" value="Genomic_DNA"/>
</dbReference>
<dbReference type="InterPro" id="IPR001806">
    <property type="entry name" value="Small_GTPase"/>
</dbReference>
<organism evidence="10 11">
    <name type="scientific">Strigamia maritima</name>
    <name type="common">European centipede</name>
    <name type="synonym">Geophilus maritimus</name>
    <dbReference type="NCBI Taxonomy" id="126957"/>
    <lineage>
        <taxon>Eukaryota</taxon>
        <taxon>Metazoa</taxon>
        <taxon>Ecdysozoa</taxon>
        <taxon>Arthropoda</taxon>
        <taxon>Myriapoda</taxon>
        <taxon>Chilopoda</taxon>
        <taxon>Pleurostigmophora</taxon>
        <taxon>Geophilomorpha</taxon>
        <taxon>Linotaeniidae</taxon>
        <taxon>Strigamia</taxon>
    </lineage>
</organism>
<comment type="similarity">
    <text evidence="2">Belongs to the small GTPase superfamily. Rho family.</text>
</comment>
<dbReference type="GO" id="GO:0022412">
    <property type="term" value="P:cellular process involved in reproduction in multicellular organism"/>
    <property type="evidence" value="ECO:0007669"/>
    <property type="project" value="UniProtKB-ARBA"/>
</dbReference>
<keyword evidence="7" id="KW-0472">Membrane</keyword>
<dbReference type="SUPFAM" id="SSF52540">
    <property type="entry name" value="P-loop containing nucleoside triphosphate hydrolases"/>
    <property type="match status" value="1"/>
</dbReference>
<keyword evidence="4" id="KW-0488">Methylation</keyword>
<dbReference type="PROSITE" id="PS51421">
    <property type="entry name" value="RAS"/>
    <property type="match status" value="1"/>
</dbReference>
<dbReference type="CDD" id="cd00157">
    <property type="entry name" value="Rho"/>
    <property type="match status" value="1"/>
</dbReference>
<dbReference type="SMART" id="SM00175">
    <property type="entry name" value="RAB"/>
    <property type="match status" value="1"/>
</dbReference>
<dbReference type="GO" id="GO:0007264">
    <property type="term" value="P:small GTPase-mediated signal transduction"/>
    <property type="evidence" value="ECO:0007669"/>
    <property type="project" value="InterPro"/>
</dbReference>
<dbReference type="InterPro" id="IPR005225">
    <property type="entry name" value="Small_GTP-bd"/>
</dbReference>
<dbReference type="EnsemblMetazoa" id="SMAR011335-RA">
    <property type="protein sequence ID" value="SMAR011335-PA"/>
    <property type="gene ID" value="SMAR011335"/>
</dbReference>
<dbReference type="SMART" id="SM00173">
    <property type="entry name" value="RAS"/>
    <property type="match status" value="1"/>
</dbReference>
<keyword evidence="8" id="KW-0449">Lipoprotein</keyword>
<dbReference type="GO" id="GO:0035099">
    <property type="term" value="P:hemocyte migration"/>
    <property type="evidence" value="ECO:0007669"/>
    <property type="project" value="UniProtKB-ARBA"/>
</dbReference>
<dbReference type="Proteomes" id="UP000014500">
    <property type="component" value="Unassembled WGS sequence"/>
</dbReference>
<dbReference type="FunFam" id="3.40.50.300:FF:000983">
    <property type="entry name" value="Rho family GTPase"/>
    <property type="match status" value="1"/>
</dbReference>
<dbReference type="PRINTS" id="PR00449">
    <property type="entry name" value="RASTRNSFRMNG"/>
</dbReference>
<evidence type="ECO:0000256" key="7">
    <source>
        <dbReference type="ARBA" id="ARBA00023136"/>
    </source>
</evidence>
<dbReference type="GO" id="GO:0001667">
    <property type="term" value="P:ameboidal-type cell migration"/>
    <property type="evidence" value="ECO:0007669"/>
    <property type="project" value="UniProtKB-ARBA"/>
</dbReference>
<dbReference type="PANTHER" id="PTHR24072">
    <property type="entry name" value="RHO FAMILY GTPASE"/>
    <property type="match status" value="1"/>
</dbReference>
<sequence>MTSTSSAGHPLKIVVVGDGTVGKTCLLIAYTSDSFPVEYVPTVFDNFAGTLMCDGLKVNMTLWDTAGQEDYERLRPLSYPHTDVFLLCFSVDNHNSYDNILSKWCPEVRHHCPKAPIVLVATKIDLRQEDQVNKITTSDGKRLRAKIKAEKYVECSAKTRDGLQEVRNSKQITIFPQKPDYRTPNPDIRCIPSIELVTFQRATVQRATVQRATVQRVHLTG</sequence>
<dbReference type="GO" id="GO:0005525">
    <property type="term" value="F:GTP binding"/>
    <property type="evidence" value="ECO:0007669"/>
    <property type="project" value="UniProtKB-KW"/>
</dbReference>